<dbReference type="Proteomes" id="UP000727407">
    <property type="component" value="Unassembled WGS sequence"/>
</dbReference>
<dbReference type="GO" id="GO:0005794">
    <property type="term" value="C:Golgi apparatus"/>
    <property type="evidence" value="ECO:0007669"/>
    <property type="project" value="UniProtKB-SubCell"/>
</dbReference>
<comment type="subcellular location">
    <subcellularLocation>
        <location evidence="1">Endomembrane system</location>
    </subcellularLocation>
    <subcellularLocation>
        <location evidence="2">Golgi apparatus</location>
    </subcellularLocation>
</comment>
<dbReference type="PANTHER" id="PTHR15905">
    <property type="entry name" value="GOLGI-ASSOCIATED KINASE 1B-RELATED"/>
    <property type="match status" value="1"/>
</dbReference>
<keyword evidence="8" id="KW-1185">Reference proteome</keyword>
<dbReference type="OrthoDB" id="10011371at2759"/>
<dbReference type="Pfam" id="PF15051">
    <property type="entry name" value="FAM198"/>
    <property type="match status" value="1"/>
</dbReference>
<sequence>MAKTKEQFSNQPSNGTDSKHASHLLVPRHDQTIPRSASIHSLHPDIKPHRHKCTPDGPKPDGMKLKASVGLSPELELSPKGTKTYEGQAKFSEKKQHHSGVENNHVSGEGSEGRDFMPSWCETLHEVWDQTRIESLPWFSEDDVKKINLLARGTVLSKARIPGHGQVLQVGLGLCNENTAPLTGDHNRRCQIGQCALVKRPNDWFEVLAFHLDRVLGLNRSLPTLLRTFHSDLLPYKYTSGAARPVVWWDPDIQHLADDDNDQNSFSLTWPKYQDLLKARCGMQLPLNSSVCVGVHHSEWARLALFDFLLQVNDRLDRYCCGFQPDPADMCVENLLNVKCANPKDLMLVHIL</sequence>
<protein>
    <submittedName>
        <fullName evidence="7">Protein FAM</fullName>
    </submittedName>
</protein>
<dbReference type="InterPro" id="IPR029207">
    <property type="entry name" value="FAM198"/>
</dbReference>
<evidence type="ECO:0000313" key="7">
    <source>
        <dbReference type="EMBL" id="KAF5907692.1"/>
    </source>
</evidence>
<comment type="caution">
    <text evidence="7">The sequence shown here is derived from an EMBL/GenBank/DDBJ whole genome shotgun (WGS) entry which is preliminary data.</text>
</comment>
<accession>A0A8J4UU88</accession>
<gene>
    <name evidence="7" type="ORF">DAT39_002502</name>
</gene>
<dbReference type="PANTHER" id="PTHR15905:SF5">
    <property type="entry name" value="GOLGI-ASSOCIATED KINASE 1A"/>
    <property type="match status" value="1"/>
</dbReference>
<comment type="similarity">
    <text evidence="3">Belongs to the GASK family.</text>
</comment>
<feature type="region of interest" description="Disordered" evidence="6">
    <location>
        <begin position="39"/>
        <end position="112"/>
    </location>
</feature>
<name>A0A8J4UU88_CLAMG</name>
<feature type="non-terminal residue" evidence="7">
    <location>
        <position position="1"/>
    </location>
</feature>
<keyword evidence="5" id="KW-0472">Membrane</keyword>
<dbReference type="EMBL" id="QNUK01000019">
    <property type="protein sequence ID" value="KAF5907692.1"/>
    <property type="molecule type" value="Genomic_DNA"/>
</dbReference>
<evidence type="ECO:0000256" key="6">
    <source>
        <dbReference type="SAM" id="MobiDB-lite"/>
    </source>
</evidence>
<evidence type="ECO:0000256" key="3">
    <source>
        <dbReference type="ARBA" id="ARBA00007691"/>
    </source>
</evidence>
<feature type="region of interest" description="Disordered" evidence="6">
    <location>
        <begin position="1"/>
        <end position="23"/>
    </location>
</feature>
<evidence type="ECO:0000256" key="4">
    <source>
        <dbReference type="ARBA" id="ARBA00023034"/>
    </source>
</evidence>
<organism evidence="7 8">
    <name type="scientific">Clarias magur</name>
    <name type="common">Asian catfish</name>
    <name type="synonym">Macropteronotus magur</name>
    <dbReference type="NCBI Taxonomy" id="1594786"/>
    <lineage>
        <taxon>Eukaryota</taxon>
        <taxon>Metazoa</taxon>
        <taxon>Chordata</taxon>
        <taxon>Craniata</taxon>
        <taxon>Vertebrata</taxon>
        <taxon>Euteleostomi</taxon>
        <taxon>Actinopterygii</taxon>
        <taxon>Neopterygii</taxon>
        <taxon>Teleostei</taxon>
        <taxon>Ostariophysi</taxon>
        <taxon>Siluriformes</taxon>
        <taxon>Clariidae</taxon>
        <taxon>Clarias</taxon>
    </lineage>
</organism>
<evidence type="ECO:0000256" key="5">
    <source>
        <dbReference type="ARBA" id="ARBA00023136"/>
    </source>
</evidence>
<evidence type="ECO:0000256" key="1">
    <source>
        <dbReference type="ARBA" id="ARBA00004308"/>
    </source>
</evidence>
<proteinExistence type="inferred from homology"/>
<evidence type="ECO:0000313" key="8">
    <source>
        <dbReference type="Proteomes" id="UP000727407"/>
    </source>
</evidence>
<reference evidence="7" key="1">
    <citation type="submission" date="2020-07" db="EMBL/GenBank/DDBJ databases">
        <title>Clarias magur genome sequencing, assembly and annotation.</title>
        <authorList>
            <person name="Kushwaha B."/>
            <person name="Kumar R."/>
            <person name="Das P."/>
            <person name="Joshi C.G."/>
            <person name="Kumar D."/>
            <person name="Nagpure N.S."/>
            <person name="Pandey M."/>
            <person name="Agarwal S."/>
            <person name="Srivastava S."/>
            <person name="Singh M."/>
            <person name="Sahoo L."/>
            <person name="Jayasankar P."/>
            <person name="Meher P.K."/>
            <person name="Koringa P.G."/>
            <person name="Iquebal M.A."/>
            <person name="Das S.P."/>
            <person name="Bit A."/>
            <person name="Patnaik S."/>
            <person name="Patel N."/>
            <person name="Shah T.M."/>
            <person name="Hinsu A."/>
            <person name="Jena J.K."/>
        </authorList>
    </citation>
    <scope>NUCLEOTIDE SEQUENCE</scope>
    <source>
        <strain evidence="7">CIFAMagur01</strain>
        <tissue evidence="7">Testis</tissue>
    </source>
</reference>
<dbReference type="AlphaFoldDB" id="A0A8J4UU88"/>
<evidence type="ECO:0000256" key="2">
    <source>
        <dbReference type="ARBA" id="ARBA00004555"/>
    </source>
</evidence>
<keyword evidence="4" id="KW-0333">Golgi apparatus</keyword>
<feature type="compositionally biased region" description="Polar residues" evidence="6">
    <location>
        <begin position="7"/>
        <end position="16"/>
    </location>
</feature>